<keyword evidence="2" id="KW-1185">Reference proteome</keyword>
<accession>A0ABN1FTG8</accession>
<reference evidence="1 2" key="1">
    <citation type="journal article" date="2019" name="Int. J. Syst. Evol. Microbiol.">
        <title>The Global Catalogue of Microorganisms (GCM) 10K type strain sequencing project: providing services to taxonomists for standard genome sequencing and annotation.</title>
        <authorList>
            <consortium name="The Broad Institute Genomics Platform"/>
            <consortium name="The Broad Institute Genome Sequencing Center for Infectious Disease"/>
            <person name="Wu L."/>
            <person name="Ma J."/>
        </authorList>
    </citation>
    <scope>NUCLEOTIDE SEQUENCE [LARGE SCALE GENOMIC DNA]</scope>
    <source>
        <strain evidence="1 2">JCM 15395</strain>
    </source>
</reference>
<dbReference type="EMBL" id="BAAADS010000008">
    <property type="protein sequence ID" value="GAA0597393.1"/>
    <property type="molecule type" value="Genomic_DNA"/>
</dbReference>
<sequence length="56" mass="6887">MKNTIDYLKEDLYKAREELKNLEKRGHTITEWIDHQKNIGKCKKRLQNFTKKRKLL</sequence>
<gene>
    <name evidence="1" type="ORF">GCM10009001_11960</name>
</gene>
<dbReference type="RefSeq" id="WP_343811212.1">
    <property type="nucleotide sequence ID" value="NZ_BAAADS010000008.1"/>
</dbReference>
<proteinExistence type="predicted"/>
<name>A0ABN1FTG8_9BACI</name>
<dbReference type="Proteomes" id="UP001500866">
    <property type="component" value="Unassembled WGS sequence"/>
</dbReference>
<protein>
    <submittedName>
        <fullName evidence="1">Uncharacterized protein</fullName>
    </submittedName>
</protein>
<evidence type="ECO:0000313" key="1">
    <source>
        <dbReference type="EMBL" id="GAA0597393.1"/>
    </source>
</evidence>
<organism evidence="1 2">
    <name type="scientific">Virgibacillus siamensis</name>
    <dbReference type="NCBI Taxonomy" id="480071"/>
    <lineage>
        <taxon>Bacteria</taxon>
        <taxon>Bacillati</taxon>
        <taxon>Bacillota</taxon>
        <taxon>Bacilli</taxon>
        <taxon>Bacillales</taxon>
        <taxon>Bacillaceae</taxon>
        <taxon>Virgibacillus</taxon>
    </lineage>
</organism>
<evidence type="ECO:0000313" key="2">
    <source>
        <dbReference type="Proteomes" id="UP001500866"/>
    </source>
</evidence>
<comment type="caution">
    <text evidence="1">The sequence shown here is derived from an EMBL/GenBank/DDBJ whole genome shotgun (WGS) entry which is preliminary data.</text>
</comment>